<name>A2ZXU9_ORYSJ</name>
<dbReference type="EMBL" id="CM000138">
    <property type="protein sequence ID" value="EAZ13546.1"/>
    <property type="molecule type" value="Genomic_DNA"/>
</dbReference>
<feature type="compositionally biased region" description="Polar residues" evidence="1">
    <location>
        <begin position="99"/>
        <end position="115"/>
    </location>
</feature>
<evidence type="ECO:0000256" key="1">
    <source>
        <dbReference type="SAM" id="MobiDB-lite"/>
    </source>
</evidence>
<proteinExistence type="predicted"/>
<dbReference type="Proteomes" id="UP000007752">
    <property type="component" value="Chromosome 1"/>
</dbReference>
<reference evidence="2" key="1">
    <citation type="journal article" date="2005" name="PLoS Biol.">
        <title>The genomes of Oryza sativa: a history of duplications.</title>
        <authorList>
            <person name="Yu J."/>
            <person name="Wang J."/>
            <person name="Lin W."/>
            <person name="Li S."/>
            <person name="Li H."/>
            <person name="Zhou J."/>
            <person name="Ni P."/>
            <person name="Dong W."/>
            <person name="Hu S."/>
            <person name="Zeng C."/>
            <person name="Zhang J."/>
            <person name="Zhang Y."/>
            <person name="Li R."/>
            <person name="Xu Z."/>
            <person name="Li S."/>
            <person name="Li X."/>
            <person name="Zheng H."/>
            <person name="Cong L."/>
            <person name="Lin L."/>
            <person name="Yin J."/>
            <person name="Geng J."/>
            <person name="Li G."/>
            <person name="Shi J."/>
            <person name="Liu J."/>
            <person name="Lv H."/>
            <person name="Li J."/>
            <person name="Wang J."/>
            <person name="Deng Y."/>
            <person name="Ran L."/>
            <person name="Shi X."/>
            <person name="Wang X."/>
            <person name="Wu Q."/>
            <person name="Li C."/>
            <person name="Ren X."/>
            <person name="Wang J."/>
            <person name="Wang X."/>
            <person name="Li D."/>
            <person name="Liu D."/>
            <person name="Zhang X."/>
            <person name="Ji Z."/>
            <person name="Zhao W."/>
            <person name="Sun Y."/>
            <person name="Zhang Z."/>
            <person name="Bao J."/>
            <person name="Han Y."/>
            <person name="Dong L."/>
            <person name="Ji J."/>
            <person name="Chen P."/>
            <person name="Wu S."/>
            <person name="Liu J."/>
            <person name="Xiao Y."/>
            <person name="Bu D."/>
            <person name="Tan J."/>
            <person name="Yang L."/>
            <person name="Ye C."/>
            <person name="Zhang J."/>
            <person name="Xu J."/>
            <person name="Zhou Y."/>
            <person name="Yu Y."/>
            <person name="Zhang B."/>
            <person name="Zhuang S."/>
            <person name="Wei H."/>
            <person name="Liu B."/>
            <person name="Lei M."/>
            <person name="Yu H."/>
            <person name="Li Y."/>
            <person name="Xu H."/>
            <person name="Wei S."/>
            <person name="He X."/>
            <person name="Fang L."/>
            <person name="Zhang Z."/>
            <person name="Zhang Y."/>
            <person name="Huang X."/>
            <person name="Su Z."/>
            <person name="Tong W."/>
            <person name="Li J."/>
            <person name="Tong Z."/>
            <person name="Li S."/>
            <person name="Ye J."/>
            <person name="Wang L."/>
            <person name="Fang L."/>
            <person name="Lei T."/>
            <person name="Chen C."/>
            <person name="Chen H."/>
            <person name="Xu Z."/>
            <person name="Li H."/>
            <person name="Huang H."/>
            <person name="Zhang F."/>
            <person name="Xu H."/>
            <person name="Li N."/>
            <person name="Zhao C."/>
            <person name="Li S."/>
            <person name="Dong L."/>
            <person name="Huang Y."/>
            <person name="Li L."/>
            <person name="Xi Y."/>
            <person name="Qi Q."/>
            <person name="Li W."/>
            <person name="Zhang B."/>
            <person name="Hu W."/>
            <person name="Zhang Y."/>
            <person name="Tian X."/>
            <person name="Jiao Y."/>
            <person name="Liang X."/>
            <person name="Jin J."/>
            <person name="Gao L."/>
            <person name="Zheng W."/>
            <person name="Hao B."/>
            <person name="Liu S."/>
            <person name="Wang W."/>
            <person name="Yuan L."/>
            <person name="Cao M."/>
            <person name="McDermott J."/>
            <person name="Samudrala R."/>
            <person name="Wang J."/>
            <person name="Wong G.K."/>
            <person name="Yang H."/>
        </authorList>
    </citation>
    <scope>NUCLEOTIDE SEQUENCE [LARGE SCALE GENOMIC DNA]</scope>
</reference>
<dbReference type="SUPFAM" id="SSF57850">
    <property type="entry name" value="RING/U-box"/>
    <property type="match status" value="1"/>
</dbReference>
<accession>A2ZXU9</accession>
<feature type="region of interest" description="Disordered" evidence="1">
    <location>
        <begin position="86"/>
        <end position="115"/>
    </location>
</feature>
<organism evidence="2">
    <name type="scientific">Oryza sativa subsp. japonica</name>
    <name type="common">Rice</name>
    <dbReference type="NCBI Taxonomy" id="39947"/>
    <lineage>
        <taxon>Eukaryota</taxon>
        <taxon>Viridiplantae</taxon>
        <taxon>Streptophyta</taxon>
        <taxon>Embryophyta</taxon>
        <taxon>Tracheophyta</taxon>
        <taxon>Spermatophyta</taxon>
        <taxon>Magnoliopsida</taxon>
        <taxon>Liliopsida</taxon>
        <taxon>Poales</taxon>
        <taxon>Poaceae</taxon>
        <taxon>BOP clade</taxon>
        <taxon>Oryzoideae</taxon>
        <taxon>Oryzeae</taxon>
        <taxon>Oryzinae</taxon>
        <taxon>Oryza</taxon>
        <taxon>Oryza sativa</taxon>
    </lineage>
</organism>
<evidence type="ECO:0000313" key="2">
    <source>
        <dbReference type="EMBL" id="EAZ13546.1"/>
    </source>
</evidence>
<sequence length="115" mass="11759">MESGVPPCAACGDDAHAACRACSYALCKACLDEDAAEGRTTCARCGGEYGAPDPAHGQGAVVEEEVEESHEPAAGGVRERVTMASQLSDHQDEGVHARTMSTHARTISSVSGVGV</sequence>
<gene>
    <name evidence="2" type="ORF">OsJ_03462</name>
</gene>
<dbReference type="AlphaFoldDB" id="A2ZXU9"/>
<reference evidence="2" key="2">
    <citation type="submission" date="2008-12" db="EMBL/GenBank/DDBJ databases">
        <title>Improved gene annotation of the rice (Oryza sativa) genomes.</title>
        <authorList>
            <person name="Wang J."/>
            <person name="Li R."/>
            <person name="Fan W."/>
            <person name="Huang Q."/>
            <person name="Zhang J."/>
            <person name="Zhou Y."/>
            <person name="Hu Y."/>
            <person name="Zi S."/>
            <person name="Li J."/>
            <person name="Ni P."/>
            <person name="Zheng H."/>
            <person name="Zhang Y."/>
            <person name="Zhao M."/>
            <person name="Hao Q."/>
            <person name="McDermott J."/>
            <person name="Samudrala R."/>
            <person name="Kristiansen K."/>
            <person name="Wong G.K.-S."/>
        </authorList>
    </citation>
    <scope>NUCLEOTIDE SEQUENCE</scope>
</reference>
<protein>
    <submittedName>
        <fullName evidence="2">Uncharacterized protein</fullName>
    </submittedName>
</protein>